<name>A0A3M7PGW9_BRAPC</name>
<gene>
    <name evidence="1" type="ORF">BpHYR1_020766</name>
</gene>
<proteinExistence type="predicted"/>
<keyword evidence="2" id="KW-1185">Reference proteome</keyword>
<dbReference type="Proteomes" id="UP000276133">
    <property type="component" value="Unassembled WGS sequence"/>
</dbReference>
<protein>
    <submittedName>
        <fullName evidence="1">Uncharacterized protein</fullName>
    </submittedName>
</protein>
<accession>A0A3M7PGW9</accession>
<evidence type="ECO:0000313" key="1">
    <source>
        <dbReference type="EMBL" id="RMZ97960.1"/>
    </source>
</evidence>
<evidence type="ECO:0000313" key="2">
    <source>
        <dbReference type="Proteomes" id="UP000276133"/>
    </source>
</evidence>
<organism evidence="1 2">
    <name type="scientific">Brachionus plicatilis</name>
    <name type="common">Marine rotifer</name>
    <name type="synonym">Brachionus muelleri</name>
    <dbReference type="NCBI Taxonomy" id="10195"/>
    <lineage>
        <taxon>Eukaryota</taxon>
        <taxon>Metazoa</taxon>
        <taxon>Spiralia</taxon>
        <taxon>Gnathifera</taxon>
        <taxon>Rotifera</taxon>
        <taxon>Eurotatoria</taxon>
        <taxon>Monogononta</taxon>
        <taxon>Pseudotrocha</taxon>
        <taxon>Ploima</taxon>
        <taxon>Brachionidae</taxon>
        <taxon>Brachionus</taxon>
    </lineage>
</organism>
<feature type="non-terminal residue" evidence="1">
    <location>
        <position position="1"/>
    </location>
</feature>
<dbReference type="EMBL" id="REGN01011058">
    <property type="protein sequence ID" value="RMZ97960.1"/>
    <property type="molecule type" value="Genomic_DNA"/>
</dbReference>
<sequence length="65" mass="7402">ALRMFAFGLQRFISRCNLRKPFCSFGKNELLTNFEINDFFESSCGKWGDCRIGVLLGIEICDCLG</sequence>
<reference evidence="1 2" key="1">
    <citation type="journal article" date="2018" name="Sci. Rep.">
        <title>Genomic signatures of local adaptation to the degree of environmental predictability in rotifers.</title>
        <authorList>
            <person name="Franch-Gras L."/>
            <person name="Hahn C."/>
            <person name="Garcia-Roger E.M."/>
            <person name="Carmona M.J."/>
            <person name="Serra M."/>
            <person name="Gomez A."/>
        </authorList>
    </citation>
    <scope>NUCLEOTIDE SEQUENCE [LARGE SCALE GENOMIC DNA]</scope>
    <source>
        <strain evidence="1">HYR1</strain>
    </source>
</reference>
<comment type="caution">
    <text evidence="1">The sequence shown here is derived from an EMBL/GenBank/DDBJ whole genome shotgun (WGS) entry which is preliminary data.</text>
</comment>
<dbReference type="AlphaFoldDB" id="A0A3M7PGW9"/>